<keyword evidence="6" id="KW-1185">Reference proteome</keyword>
<reference evidence="5 6" key="1">
    <citation type="submission" date="2018-11" db="EMBL/GenBank/DDBJ databases">
        <authorList>
            <person name="Da X."/>
        </authorList>
    </citation>
    <scope>NUCLEOTIDE SEQUENCE [LARGE SCALE GENOMIC DNA]</scope>
    <source>
        <strain evidence="5 6">S14-144</strain>
    </source>
</reference>
<dbReference type="PANTHER" id="PTHR30146">
    <property type="entry name" value="LACI-RELATED TRANSCRIPTIONAL REPRESSOR"/>
    <property type="match status" value="1"/>
</dbReference>
<dbReference type="Pfam" id="PF00356">
    <property type="entry name" value="LacI"/>
    <property type="match status" value="1"/>
</dbReference>
<feature type="domain" description="HTH lacI-type" evidence="4">
    <location>
        <begin position="18"/>
        <end position="74"/>
    </location>
</feature>
<evidence type="ECO:0000313" key="6">
    <source>
        <dbReference type="Proteomes" id="UP000268084"/>
    </source>
</evidence>
<dbReference type="Pfam" id="PF13377">
    <property type="entry name" value="Peripla_BP_3"/>
    <property type="match status" value="1"/>
</dbReference>
<evidence type="ECO:0000256" key="1">
    <source>
        <dbReference type="ARBA" id="ARBA00023015"/>
    </source>
</evidence>
<gene>
    <name evidence="5" type="ORF">EH165_00815</name>
</gene>
<dbReference type="InterPro" id="IPR028082">
    <property type="entry name" value="Peripla_BP_I"/>
</dbReference>
<dbReference type="SMART" id="SM00354">
    <property type="entry name" value="HTH_LACI"/>
    <property type="match status" value="1"/>
</dbReference>
<dbReference type="SUPFAM" id="SSF47413">
    <property type="entry name" value="lambda repressor-like DNA-binding domains"/>
    <property type="match status" value="1"/>
</dbReference>
<evidence type="ECO:0000256" key="3">
    <source>
        <dbReference type="ARBA" id="ARBA00023163"/>
    </source>
</evidence>
<dbReference type="EMBL" id="CP034170">
    <property type="protein sequence ID" value="AZI56927.1"/>
    <property type="molecule type" value="Genomic_DNA"/>
</dbReference>
<dbReference type="PANTHER" id="PTHR30146:SF109">
    <property type="entry name" value="HTH-TYPE TRANSCRIPTIONAL REGULATOR GALS"/>
    <property type="match status" value="1"/>
</dbReference>
<dbReference type="GO" id="GO:0000976">
    <property type="term" value="F:transcription cis-regulatory region binding"/>
    <property type="evidence" value="ECO:0007669"/>
    <property type="project" value="TreeGrafter"/>
</dbReference>
<keyword evidence="3" id="KW-0804">Transcription</keyword>
<dbReference type="KEGG" id="nak:EH165_00815"/>
<keyword evidence="2" id="KW-0238">DNA-binding</keyword>
<dbReference type="Proteomes" id="UP000268084">
    <property type="component" value="Chromosome"/>
</dbReference>
<dbReference type="PROSITE" id="PS50932">
    <property type="entry name" value="HTH_LACI_2"/>
    <property type="match status" value="1"/>
</dbReference>
<dbReference type="AlphaFoldDB" id="A0A3G8ZJI0"/>
<protein>
    <submittedName>
        <fullName evidence="5">LacI family transcriptional regulator</fullName>
    </submittedName>
</protein>
<proteinExistence type="predicted"/>
<dbReference type="CDD" id="cd01392">
    <property type="entry name" value="HTH_LacI"/>
    <property type="match status" value="1"/>
</dbReference>
<dbReference type="InterPro" id="IPR010982">
    <property type="entry name" value="Lambda_DNA-bd_dom_sf"/>
</dbReference>
<dbReference type="OrthoDB" id="9785139at2"/>
<dbReference type="SUPFAM" id="SSF53822">
    <property type="entry name" value="Periplasmic binding protein-like I"/>
    <property type="match status" value="1"/>
</dbReference>
<organism evidence="5 6">
    <name type="scientific">Nakamurella antarctica</name>
    <dbReference type="NCBI Taxonomy" id="1902245"/>
    <lineage>
        <taxon>Bacteria</taxon>
        <taxon>Bacillati</taxon>
        <taxon>Actinomycetota</taxon>
        <taxon>Actinomycetes</taxon>
        <taxon>Nakamurellales</taxon>
        <taxon>Nakamurellaceae</taxon>
        <taxon>Nakamurella</taxon>
    </lineage>
</organism>
<dbReference type="InterPro" id="IPR046335">
    <property type="entry name" value="LacI/GalR-like_sensor"/>
</dbReference>
<accession>A0A3G8ZJI0</accession>
<name>A0A3G8ZJI0_9ACTN</name>
<dbReference type="RefSeq" id="WP_124797612.1">
    <property type="nucleotide sequence ID" value="NZ_CP034170.1"/>
</dbReference>
<sequence length="356" mass="37118">MEGTHTDIPDTSGSAKPPQLSDVAAIAQVSVGLASRVLRGDSTLRARPETRERVLNAAALLQYTPHRSAQALRGQSTGTFGLVVHDIGNPIYAEIIKGAQDAASAAGFGLFLADADDISARDAAYQSLVAPGRVDGLLLQAGGYERDEALTSALKSRRPLVLVNSTSPLEVPAVHMDNEAAARLAAAHLLDAGHRDIAFVGGWMGSPTSSARVAGLTSAMREAGLPAPLEFDAGWDMAAGRRAMANIAESAVLPTALLVSNTFVAVGVLTEARLRGIAIPGDLSVIAFHDVWLAEAAYPALTVVSTPLREMGTIAVDALVRLTQGFEVGSTCVTSPGLHIVLRSSTGPPRTRQRQI</sequence>
<evidence type="ECO:0000313" key="5">
    <source>
        <dbReference type="EMBL" id="AZI56927.1"/>
    </source>
</evidence>
<reference evidence="5 6" key="2">
    <citation type="submission" date="2018-12" db="EMBL/GenBank/DDBJ databases">
        <title>Nakamurella antarcticus sp. nov., isolated from Antarctica South Shetland Islands soil.</title>
        <authorList>
            <person name="Peng F."/>
        </authorList>
    </citation>
    <scope>NUCLEOTIDE SEQUENCE [LARGE SCALE GENOMIC DNA]</scope>
    <source>
        <strain evidence="5 6">S14-144</strain>
    </source>
</reference>
<dbReference type="Gene3D" id="3.40.50.2300">
    <property type="match status" value="2"/>
</dbReference>
<dbReference type="GO" id="GO:0003700">
    <property type="term" value="F:DNA-binding transcription factor activity"/>
    <property type="evidence" value="ECO:0007669"/>
    <property type="project" value="TreeGrafter"/>
</dbReference>
<dbReference type="Gene3D" id="1.10.260.40">
    <property type="entry name" value="lambda repressor-like DNA-binding domains"/>
    <property type="match status" value="1"/>
</dbReference>
<dbReference type="CDD" id="cd06267">
    <property type="entry name" value="PBP1_LacI_sugar_binding-like"/>
    <property type="match status" value="1"/>
</dbReference>
<evidence type="ECO:0000256" key="2">
    <source>
        <dbReference type="ARBA" id="ARBA00023125"/>
    </source>
</evidence>
<keyword evidence="1" id="KW-0805">Transcription regulation</keyword>
<dbReference type="InterPro" id="IPR000843">
    <property type="entry name" value="HTH_LacI"/>
</dbReference>
<evidence type="ECO:0000259" key="4">
    <source>
        <dbReference type="PROSITE" id="PS50932"/>
    </source>
</evidence>